<organism evidence="8 9">
    <name type="scientific">Pitta sordida</name>
    <name type="common">Hooded pitta</name>
    <dbReference type="NCBI Taxonomy" id="9163"/>
    <lineage>
        <taxon>Eukaryota</taxon>
        <taxon>Metazoa</taxon>
        <taxon>Chordata</taxon>
        <taxon>Craniata</taxon>
        <taxon>Vertebrata</taxon>
        <taxon>Euteleostomi</taxon>
        <taxon>Archelosauria</taxon>
        <taxon>Archosauria</taxon>
        <taxon>Dinosauria</taxon>
        <taxon>Saurischia</taxon>
        <taxon>Theropoda</taxon>
        <taxon>Coelurosauria</taxon>
        <taxon>Aves</taxon>
        <taxon>Neognathae</taxon>
        <taxon>Neoaves</taxon>
        <taxon>Telluraves</taxon>
        <taxon>Australaves</taxon>
        <taxon>Passeriformes</taxon>
        <taxon>Pittidae</taxon>
        <taxon>Pitta</taxon>
    </lineage>
</organism>
<accession>A0A851FRT6</accession>
<feature type="compositionally biased region" description="Basic and acidic residues" evidence="7">
    <location>
        <begin position="372"/>
        <end position="397"/>
    </location>
</feature>
<dbReference type="PANTHER" id="PTHR23183:SF0">
    <property type="entry name" value="NUCLEOLAR PROTEIN 14"/>
    <property type="match status" value="1"/>
</dbReference>
<feature type="compositionally biased region" description="Basic and acidic residues" evidence="7">
    <location>
        <begin position="158"/>
        <end position="201"/>
    </location>
</feature>
<feature type="compositionally biased region" description="Acidic residues" evidence="7">
    <location>
        <begin position="316"/>
        <end position="327"/>
    </location>
</feature>
<protein>
    <submittedName>
        <fullName evidence="8">NOP14 protein</fullName>
    </submittedName>
</protein>
<feature type="region of interest" description="Disordered" evidence="7">
    <location>
        <begin position="134"/>
        <end position="227"/>
    </location>
</feature>
<sequence length="837" mass="97143">SNPFEVKVNRQKFDILGRKTKNDVGLPGVSRSKAIKKRTHTLLKEYKEREKTNVFNDKRFGEYNTKLTPEEKMIRRFTLERQQNYGKKNIYNLNEDEELTHYGQSLADIEKLNDIVDSDSDTEERGTLSAELTAAHFGGGGGLLRKKVSSGQQDEEEEKPKSRKELIEEMIAKSKQEKQERQTRRESALELTEKLDNEWKEIQTLLAHKTPKSERKDKEVEKPKPDEYDMIVRELGFEMKAKPSERMKTEEELAKEEQARLQKLEADRLRRMRGIDEEANKKKPSHVSADDLADGFILDKDDRRLLSYKDGKINIENEEEEKEEEGDGNGGKEDSEDEQESEEESESEDEEDDAEDNHSDLQSDFESEEETAGNKEEKKQKTKKEPENVEELDPKREAAKSELPYTFAVPESYETFKSLLAGRTIEQQLIILERIQKCNHPSLAVGNKAKLEKLFGFLLEYIGELATLDLPELRTIDRLILPLYNLCQMFPEAASDSIKFILRDAAHDMEEAIEVKGRATFPGLDTLVYLKITSLLFPTSDFWHPVVTPAFMYMSQLLTKCRITTLQDVIKGLFICCLFLEYVSLSRRFVPEVINFLLGVLHISLPKKQAQGYTVVHPFTPVGKNLELLLVCDKEDLESWQKQNLPLSILTRLKESSRTEINHTRLSCLAMCFDLIKKCAALYESLPSFHEIMHPVRTLLTQHVPVNEYPEKMQEWYHSALKELESKAKHYTPLICEKKKPVPLKQYTPKIVKVLEFGRKQASSKKEQERKQLIQRHKRELKGAIREIRKDNQFLARMQLSEIMERDSARKRKVKELLGSLATQEGEWKAMKRKKWK</sequence>
<dbReference type="InterPro" id="IPR007276">
    <property type="entry name" value="Nop14"/>
</dbReference>
<feature type="compositionally biased region" description="Basic and acidic residues" evidence="7">
    <location>
        <begin position="211"/>
        <end position="227"/>
    </location>
</feature>
<dbReference type="PANTHER" id="PTHR23183">
    <property type="entry name" value="NOP14"/>
    <property type="match status" value="1"/>
</dbReference>
<keyword evidence="9" id="KW-1185">Reference proteome</keyword>
<feature type="non-terminal residue" evidence="8">
    <location>
        <position position="837"/>
    </location>
</feature>
<dbReference type="GO" id="GO:0030692">
    <property type="term" value="C:Noc4p-Nop14p complex"/>
    <property type="evidence" value="ECO:0007669"/>
    <property type="project" value="TreeGrafter"/>
</dbReference>
<comment type="caution">
    <text evidence="8">The sequence shown here is derived from an EMBL/GenBank/DDBJ whole genome shotgun (WGS) entry which is preliminary data.</text>
</comment>
<evidence type="ECO:0000256" key="2">
    <source>
        <dbReference type="ARBA" id="ARBA00007466"/>
    </source>
</evidence>
<evidence type="ECO:0000313" key="8">
    <source>
        <dbReference type="EMBL" id="NWI97226.1"/>
    </source>
</evidence>
<dbReference type="GO" id="GO:0032040">
    <property type="term" value="C:small-subunit processome"/>
    <property type="evidence" value="ECO:0007669"/>
    <property type="project" value="InterPro"/>
</dbReference>
<keyword evidence="5" id="KW-0539">Nucleus</keyword>
<evidence type="ECO:0000256" key="6">
    <source>
        <dbReference type="ARBA" id="ARBA00024695"/>
    </source>
</evidence>
<keyword evidence="4" id="KW-0698">rRNA processing</keyword>
<evidence type="ECO:0000256" key="3">
    <source>
        <dbReference type="ARBA" id="ARBA00022517"/>
    </source>
</evidence>
<comment type="function">
    <text evidence="6">Involved in nucleolar processing of pre-18S ribosomal RNA. Has a role in the nuclear export of 40S pre-ribosomal subunit to the cytoplasm.</text>
</comment>
<evidence type="ECO:0000256" key="5">
    <source>
        <dbReference type="ARBA" id="ARBA00023242"/>
    </source>
</evidence>
<dbReference type="GO" id="GO:0030490">
    <property type="term" value="P:maturation of SSU-rRNA"/>
    <property type="evidence" value="ECO:0007669"/>
    <property type="project" value="TreeGrafter"/>
</dbReference>
<feature type="compositionally biased region" description="Basic and acidic residues" evidence="7">
    <location>
        <begin position="242"/>
        <end position="281"/>
    </location>
</feature>
<comment type="subcellular location">
    <subcellularLocation>
        <location evidence="1">Nucleus</location>
        <location evidence="1">Nucleolus</location>
    </subcellularLocation>
</comment>
<feature type="compositionally biased region" description="Acidic residues" evidence="7">
    <location>
        <begin position="334"/>
        <end position="355"/>
    </location>
</feature>
<feature type="compositionally biased region" description="Basic and acidic residues" evidence="7">
    <location>
        <begin position="297"/>
        <end position="315"/>
    </location>
</feature>
<evidence type="ECO:0000256" key="1">
    <source>
        <dbReference type="ARBA" id="ARBA00004604"/>
    </source>
</evidence>
<dbReference type="Proteomes" id="UP000633448">
    <property type="component" value="Unassembled WGS sequence"/>
</dbReference>
<evidence type="ECO:0000256" key="7">
    <source>
        <dbReference type="SAM" id="MobiDB-lite"/>
    </source>
</evidence>
<gene>
    <name evidence="8" type="primary">Nop14</name>
    <name evidence="8" type="ORF">PITSOR_R01159</name>
</gene>
<name>A0A851FRT6_PITSO</name>
<proteinExistence type="inferred from homology"/>
<feature type="region of interest" description="Disordered" evidence="7">
    <location>
        <begin position="242"/>
        <end position="397"/>
    </location>
</feature>
<dbReference type="AlphaFoldDB" id="A0A851FRT6"/>
<keyword evidence="3" id="KW-0690">Ribosome biogenesis</keyword>
<feature type="non-terminal residue" evidence="8">
    <location>
        <position position="1"/>
    </location>
</feature>
<dbReference type="Pfam" id="PF04147">
    <property type="entry name" value="Nop14"/>
    <property type="match status" value="1"/>
</dbReference>
<reference evidence="8" key="1">
    <citation type="submission" date="2019-10" db="EMBL/GenBank/DDBJ databases">
        <title>Bird 10,000 Genomes (B10K) Project - Family phase.</title>
        <authorList>
            <person name="Zhang G."/>
        </authorList>
    </citation>
    <scope>NUCLEOTIDE SEQUENCE</scope>
    <source>
        <strain evidence="8">B10K-DU-002-53</strain>
        <tissue evidence="8">Muscle</tissue>
    </source>
</reference>
<dbReference type="OrthoDB" id="441771at2759"/>
<evidence type="ECO:0000313" key="9">
    <source>
        <dbReference type="Proteomes" id="UP000633448"/>
    </source>
</evidence>
<comment type="similarity">
    <text evidence="2">Belongs to the NOP14 family.</text>
</comment>
<dbReference type="EMBL" id="WEKX01028127">
    <property type="protein sequence ID" value="NWI97226.1"/>
    <property type="molecule type" value="Genomic_DNA"/>
</dbReference>
<evidence type="ECO:0000256" key="4">
    <source>
        <dbReference type="ARBA" id="ARBA00022552"/>
    </source>
</evidence>